<dbReference type="AlphaFoldDB" id="A0A3B1C1N6"/>
<organism evidence="3">
    <name type="scientific">hydrothermal vent metagenome</name>
    <dbReference type="NCBI Taxonomy" id="652676"/>
    <lineage>
        <taxon>unclassified sequences</taxon>
        <taxon>metagenomes</taxon>
        <taxon>ecological metagenomes</taxon>
    </lineage>
</organism>
<dbReference type="SUPFAM" id="SSF52266">
    <property type="entry name" value="SGNH hydrolase"/>
    <property type="match status" value="1"/>
</dbReference>
<evidence type="ECO:0000256" key="1">
    <source>
        <dbReference type="SAM" id="Coils"/>
    </source>
</evidence>
<sequence length="480" mass="54152">MNKIKSINRPPIIIGLAIVFLIGMSYIPEGITIFGVEIKKVDILEDLRNNSAEEKLEENKNEQDSLRSLNNENRNANLASVSLNASLDVSESIGSFIDNELAKYVNAKRHKTPTFKNHPLEGNLEQLKYFFEALGKSKTSQVRVAHFGDSALEGDLVTAYLRNKFQQRYGGKGVGFLPITSEDISFRETTKIRFSDDWTTASITGGNPEDVPVGIAGKVFINSAGSWVKYETVPKFRAIRNFDVAKIFYNNAKNSSTIKYSLNGSAEKSLQLIGGSRIKEFVIERKNSTSLKLDFPSEKTAYFYGVSLESKTGVYIDNFPLRGNSGIDLMKIPENNLQEFDSLMNYKLVILEFGLNILRGRKTNFSKYEKDMVDVINEFKMLFPRTSFLLIGVHDKCIKRKKDFITDPAIKKLVNTQKRIAVKTNSAFWNLFEAMGGENSMADWVNANPPLAYSDYIHFNTLGTKEEAEMLFKTIMDAKN</sequence>
<evidence type="ECO:0000256" key="2">
    <source>
        <dbReference type="SAM" id="Phobius"/>
    </source>
</evidence>
<proteinExistence type="predicted"/>
<keyword evidence="2" id="KW-1133">Transmembrane helix</keyword>
<keyword evidence="2" id="KW-0812">Transmembrane</keyword>
<dbReference type="EMBL" id="UOGD01000062">
    <property type="protein sequence ID" value="VAX16800.1"/>
    <property type="molecule type" value="Genomic_DNA"/>
</dbReference>
<keyword evidence="1" id="KW-0175">Coiled coil</keyword>
<evidence type="ECO:0000313" key="3">
    <source>
        <dbReference type="EMBL" id="VAX16800.1"/>
    </source>
</evidence>
<keyword evidence="2" id="KW-0472">Membrane</keyword>
<reference evidence="3" key="1">
    <citation type="submission" date="2018-06" db="EMBL/GenBank/DDBJ databases">
        <authorList>
            <person name="Zhirakovskaya E."/>
        </authorList>
    </citation>
    <scope>NUCLEOTIDE SEQUENCE</scope>
</reference>
<dbReference type="Gene3D" id="3.40.50.1110">
    <property type="entry name" value="SGNH hydrolase"/>
    <property type="match status" value="1"/>
</dbReference>
<evidence type="ECO:0008006" key="4">
    <source>
        <dbReference type="Google" id="ProtNLM"/>
    </source>
</evidence>
<name>A0A3B1C1N6_9ZZZZ</name>
<accession>A0A3B1C1N6</accession>
<feature type="transmembrane region" description="Helical" evidence="2">
    <location>
        <begin position="12"/>
        <end position="36"/>
    </location>
</feature>
<feature type="coiled-coil region" evidence="1">
    <location>
        <begin position="44"/>
        <end position="79"/>
    </location>
</feature>
<protein>
    <recommendedName>
        <fullName evidence="4">Periplasmic protein</fullName>
    </recommendedName>
</protein>
<gene>
    <name evidence="3" type="ORF">MNBD_IGNAVI01-419</name>
</gene>
<dbReference type="Gene3D" id="2.60.120.1360">
    <property type="match status" value="1"/>
</dbReference>
<dbReference type="InterPro" id="IPR036514">
    <property type="entry name" value="SGNH_hydro_sf"/>
</dbReference>